<keyword evidence="8 11" id="KW-0539">Nucleus</keyword>
<proteinExistence type="inferred from homology"/>
<comment type="function">
    <text evidence="11">Histone methyltransferase that specifically trimethylates histone H3 to form H3K79me3. This methylation is required for telomere silencing and for the pachytene checkpoint during the meiotic cell cycle by allowing the recruitment of RAD9 to double strand breaks. Nucleosomes are preferred as substrate compared to free histone.</text>
</comment>
<dbReference type="InterPro" id="IPR025789">
    <property type="entry name" value="DOT1_dom"/>
</dbReference>
<keyword evidence="6 11" id="KW-0949">S-adenosyl-L-methionine</keyword>
<keyword evidence="5 11" id="KW-0808">Transferase</keyword>
<evidence type="ECO:0000256" key="9">
    <source>
        <dbReference type="ARBA" id="ARBA00029821"/>
    </source>
</evidence>
<evidence type="ECO:0000256" key="4">
    <source>
        <dbReference type="ARBA" id="ARBA00022603"/>
    </source>
</evidence>
<keyword evidence="7 11" id="KW-0156">Chromatin regulator</keyword>
<dbReference type="SUPFAM" id="SSF53335">
    <property type="entry name" value="S-adenosyl-L-methionine-dependent methyltransferases"/>
    <property type="match status" value="1"/>
</dbReference>
<accession>A0ABQ6M808</accession>
<comment type="similarity">
    <text evidence="11">Belongs to the class I-like SAM-binding methyltransferase superfamily. DOT1 family.</text>
</comment>
<reference evidence="13 14" key="1">
    <citation type="journal article" date="2023" name="Commun. Biol.">
        <title>Genome analysis of Parmales, the sister group of diatoms, reveals the evolutionary specialization of diatoms from phago-mixotrophs to photoautotrophs.</title>
        <authorList>
            <person name="Ban H."/>
            <person name="Sato S."/>
            <person name="Yoshikawa S."/>
            <person name="Yamada K."/>
            <person name="Nakamura Y."/>
            <person name="Ichinomiya M."/>
            <person name="Sato N."/>
            <person name="Blanc-Mathieu R."/>
            <person name="Endo H."/>
            <person name="Kuwata A."/>
            <person name="Ogata H."/>
        </authorList>
    </citation>
    <scope>NUCLEOTIDE SEQUENCE [LARGE SCALE GENOMIC DNA]</scope>
</reference>
<evidence type="ECO:0000313" key="14">
    <source>
        <dbReference type="Proteomes" id="UP001165060"/>
    </source>
</evidence>
<dbReference type="EC" id="2.1.1.360" evidence="2 11"/>
<evidence type="ECO:0000256" key="8">
    <source>
        <dbReference type="ARBA" id="ARBA00023242"/>
    </source>
</evidence>
<dbReference type="PANTHER" id="PTHR21451:SF0">
    <property type="entry name" value="HISTONE-LYSINE N-METHYLTRANSFERASE, H3 LYSINE-79 SPECIFIC"/>
    <property type="match status" value="1"/>
</dbReference>
<sequence>MPHVTPSQILSLRNRIERDVSPVPPNFPAAVATVRELSNYLYTRELMITSVQKTALGGPPSKTDKTMAFSKYLQSVKKHVKHDRSAAELVGALTAFIKEWSDELKKALALSKADAARNPREIRSGDTFARPADQPLSLDEFKNAFNMVERDSQTAVEDIEKLGSVKGANAKTKKVGQSGESKGMYGRIEIDASDKVLDLLGVTKDSIFIDLGSGIGNFCIQAALTRGCEARGLEFDQGRHDVAEGHQAAFQSLVDDLEPKMTGIGKIDLRLGSIADPKNKQFVTECDAIWVNNFADVFGVRSDDSAGTGGQGPTHSIDHHVASLFAQCKIGTKLICLTELTDLGQPRAVINATRVNFGKPPNNEASLDASFFEMRTHEFHGKNFTWNQSDTVTPAYIYERVAQDSVEPLDGHWLGADAAQYEYHIPMFLCEMCSKKAQDENGNKVYAGPWSVLAEAKLNKEVSCELTTTVINVLCHTCGNTTKSKRARRKPKPLTMS</sequence>
<evidence type="ECO:0000256" key="1">
    <source>
        <dbReference type="ARBA" id="ARBA00004123"/>
    </source>
</evidence>
<dbReference type="PANTHER" id="PTHR21451">
    <property type="entry name" value="HISTONE H3 METHYLTRANSFERASE"/>
    <property type="match status" value="1"/>
</dbReference>
<organism evidence="13 14">
    <name type="scientific">Tetraparma gracilis</name>
    <dbReference type="NCBI Taxonomy" id="2962635"/>
    <lineage>
        <taxon>Eukaryota</taxon>
        <taxon>Sar</taxon>
        <taxon>Stramenopiles</taxon>
        <taxon>Ochrophyta</taxon>
        <taxon>Bolidophyceae</taxon>
        <taxon>Parmales</taxon>
        <taxon>Triparmaceae</taxon>
        <taxon>Tetraparma</taxon>
    </lineage>
</organism>
<evidence type="ECO:0000313" key="13">
    <source>
        <dbReference type="EMBL" id="GMI21367.1"/>
    </source>
</evidence>
<evidence type="ECO:0000256" key="3">
    <source>
        <dbReference type="ARBA" id="ARBA00020987"/>
    </source>
</evidence>
<comment type="caution">
    <text evidence="13">The sequence shown here is derived from an EMBL/GenBank/DDBJ whole genome shotgun (WGS) entry which is preliminary data.</text>
</comment>
<dbReference type="PROSITE" id="PS51569">
    <property type="entry name" value="DOT1"/>
    <property type="match status" value="1"/>
</dbReference>
<keyword evidence="14" id="KW-1185">Reference proteome</keyword>
<evidence type="ECO:0000256" key="6">
    <source>
        <dbReference type="ARBA" id="ARBA00022691"/>
    </source>
</evidence>
<evidence type="ECO:0000259" key="12">
    <source>
        <dbReference type="PROSITE" id="PS51569"/>
    </source>
</evidence>
<protein>
    <recommendedName>
        <fullName evidence="3 11">Histone-lysine N-methyltransferase, H3 lysine-79 specific</fullName>
        <ecNumber evidence="2 11">2.1.1.360</ecNumber>
    </recommendedName>
    <alternativeName>
        <fullName evidence="9 11">Histone H3-K79 methyltransferase</fullName>
    </alternativeName>
</protein>
<dbReference type="InterPro" id="IPR029063">
    <property type="entry name" value="SAM-dependent_MTases_sf"/>
</dbReference>
<evidence type="ECO:0000256" key="5">
    <source>
        <dbReference type="ARBA" id="ARBA00022679"/>
    </source>
</evidence>
<dbReference type="Gene3D" id="3.40.50.150">
    <property type="entry name" value="Vaccinia Virus protein VP39"/>
    <property type="match status" value="1"/>
</dbReference>
<comment type="subcellular location">
    <subcellularLocation>
        <location evidence="1 11">Nucleus</location>
    </subcellularLocation>
</comment>
<evidence type="ECO:0000256" key="10">
    <source>
        <dbReference type="ARBA" id="ARBA00047770"/>
    </source>
</evidence>
<feature type="domain" description="DOT1" evidence="12">
    <location>
        <begin position="52"/>
        <end position="389"/>
    </location>
</feature>
<dbReference type="Proteomes" id="UP001165060">
    <property type="component" value="Unassembled WGS sequence"/>
</dbReference>
<keyword evidence="4 11" id="KW-0489">Methyltransferase</keyword>
<dbReference type="InterPro" id="IPR030445">
    <property type="entry name" value="H3-K79_meTrfase"/>
</dbReference>
<comment type="miscellaneous">
    <text evidence="11">In contrast to other lysine histone methyltransferases, it does not contain a SET domain, suggesting the existence of another mechanism for methylation of lysine residues of histones.</text>
</comment>
<name>A0ABQ6M808_9STRA</name>
<evidence type="ECO:0000256" key="11">
    <source>
        <dbReference type="RuleBase" id="RU271113"/>
    </source>
</evidence>
<evidence type="ECO:0000256" key="7">
    <source>
        <dbReference type="ARBA" id="ARBA00022853"/>
    </source>
</evidence>
<dbReference type="Pfam" id="PF08123">
    <property type="entry name" value="DOT1"/>
    <property type="match status" value="1"/>
</dbReference>
<evidence type="ECO:0000256" key="2">
    <source>
        <dbReference type="ARBA" id="ARBA00012190"/>
    </source>
</evidence>
<dbReference type="EMBL" id="BRYB01000046">
    <property type="protein sequence ID" value="GMI21367.1"/>
    <property type="molecule type" value="Genomic_DNA"/>
</dbReference>
<gene>
    <name evidence="13" type="ORF">TeGR_g4871</name>
</gene>
<comment type="catalytic activity">
    <reaction evidence="10 11">
        <text>L-lysyl(79)-[histone H3] + 3 S-adenosyl-L-methionine = N(6),N(6),N(6)-trimethyl-L-lysyl(79)-[histone H3] + 3 S-adenosyl-L-homocysteine + 3 H(+)</text>
        <dbReference type="Rhea" id="RHEA:60328"/>
        <dbReference type="Rhea" id="RHEA-COMP:15549"/>
        <dbReference type="Rhea" id="RHEA-COMP:15552"/>
        <dbReference type="ChEBI" id="CHEBI:15378"/>
        <dbReference type="ChEBI" id="CHEBI:29969"/>
        <dbReference type="ChEBI" id="CHEBI:57856"/>
        <dbReference type="ChEBI" id="CHEBI:59789"/>
        <dbReference type="ChEBI" id="CHEBI:61961"/>
        <dbReference type="EC" id="2.1.1.360"/>
    </reaction>
</comment>